<keyword evidence="2" id="KW-1185">Reference proteome</keyword>
<evidence type="ECO:0000313" key="1">
    <source>
        <dbReference type="EMBL" id="EEG77717.1"/>
    </source>
</evidence>
<dbReference type="RefSeq" id="WP_008516177.1">
    <property type="nucleotide sequence ID" value="NZ_ACJM01000006.1"/>
</dbReference>
<gene>
    <name evidence="1" type="ORF">DealDRAFT_1437</name>
</gene>
<dbReference type="Proteomes" id="UP000006443">
    <property type="component" value="Unassembled WGS sequence"/>
</dbReference>
<accession>C0GG28</accession>
<evidence type="ECO:0000313" key="2">
    <source>
        <dbReference type="Proteomes" id="UP000006443"/>
    </source>
</evidence>
<dbReference type="AlphaFoldDB" id="C0GG28"/>
<proteinExistence type="predicted"/>
<comment type="caution">
    <text evidence="1">The sequence shown here is derived from an EMBL/GenBank/DDBJ whole genome shotgun (WGS) entry which is preliminary data.</text>
</comment>
<name>C0GG28_DETAL</name>
<sequence length="51" mass="5820">MLLMGRINGVTVLEKVSIKGHCESVVELAKKRELENNEGKGREKKRELVRN</sequence>
<protein>
    <submittedName>
        <fullName evidence="1">Uncharacterized protein</fullName>
    </submittedName>
</protein>
<organism evidence="1 2">
    <name type="scientific">Dethiobacter alkaliphilus AHT 1</name>
    <dbReference type="NCBI Taxonomy" id="555088"/>
    <lineage>
        <taxon>Bacteria</taxon>
        <taxon>Bacillati</taxon>
        <taxon>Bacillota</taxon>
        <taxon>Dethiobacteria</taxon>
        <taxon>Dethiobacterales</taxon>
        <taxon>Dethiobacteraceae</taxon>
        <taxon>Dethiobacter</taxon>
    </lineage>
</organism>
<dbReference type="EMBL" id="ACJM01000006">
    <property type="protein sequence ID" value="EEG77717.1"/>
    <property type="molecule type" value="Genomic_DNA"/>
</dbReference>
<reference evidence="1 2" key="1">
    <citation type="submission" date="2009-02" db="EMBL/GenBank/DDBJ databases">
        <title>Sequencing of the draft genome and assembly of Dethiobacter alkaliphilus AHT 1.</title>
        <authorList>
            <consortium name="US DOE Joint Genome Institute (JGI-PGF)"/>
            <person name="Lucas S."/>
            <person name="Copeland A."/>
            <person name="Lapidus A."/>
            <person name="Glavina del Rio T."/>
            <person name="Dalin E."/>
            <person name="Tice H."/>
            <person name="Bruce D."/>
            <person name="Goodwin L."/>
            <person name="Pitluck S."/>
            <person name="Larimer F."/>
            <person name="Land M.L."/>
            <person name="Hauser L."/>
            <person name="Muyzer G."/>
        </authorList>
    </citation>
    <scope>NUCLEOTIDE SEQUENCE [LARGE SCALE GENOMIC DNA]</scope>
    <source>
        <strain evidence="1 2">AHT 1</strain>
    </source>
</reference>